<keyword evidence="5 6" id="KW-0472">Membrane</keyword>
<keyword evidence="3 6" id="KW-0812">Transmembrane</keyword>
<evidence type="ECO:0000256" key="5">
    <source>
        <dbReference type="ARBA" id="ARBA00023136"/>
    </source>
</evidence>
<dbReference type="PANTHER" id="PTHR30485:SF2">
    <property type="entry name" value="BLL0597 PROTEIN"/>
    <property type="match status" value="1"/>
</dbReference>
<evidence type="ECO:0000256" key="2">
    <source>
        <dbReference type="ARBA" id="ARBA00022475"/>
    </source>
</evidence>
<dbReference type="InterPro" id="IPR011577">
    <property type="entry name" value="Cyt_b561_bac/Ni-Hgenase"/>
</dbReference>
<feature type="transmembrane region" description="Helical" evidence="6">
    <location>
        <begin position="160"/>
        <end position="179"/>
    </location>
</feature>
<dbReference type="Pfam" id="PF01292">
    <property type="entry name" value="Ni_hydr_CYTB"/>
    <property type="match status" value="1"/>
</dbReference>
<feature type="domain" description="Cytochrome b561 bacterial/Ni-hydrogenase" evidence="7">
    <location>
        <begin position="26"/>
        <end position="192"/>
    </location>
</feature>
<feature type="transmembrane region" description="Helical" evidence="6">
    <location>
        <begin position="208"/>
        <end position="229"/>
    </location>
</feature>
<keyword evidence="9" id="KW-1185">Reference proteome</keyword>
<protein>
    <submittedName>
        <fullName evidence="8">Cytochrome b/b6 domain-containing protein</fullName>
    </submittedName>
</protein>
<proteinExistence type="predicted"/>
<feature type="transmembrane region" description="Helical" evidence="6">
    <location>
        <begin position="58"/>
        <end position="76"/>
    </location>
</feature>
<evidence type="ECO:0000313" key="8">
    <source>
        <dbReference type="EMBL" id="WOJ96083.1"/>
    </source>
</evidence>
<dbReference type="PANTHER" id="PTHR30485">
    <property type="entry name" value="NI/FE-HYDROGENASE 1 B-TYPE CYTOCHROME SUBUNIT"/>
    <property type="match status" value="1"/>
</dbReference>
<dbReference type="Proteomes" id="UP001626549">
    <property type="component" value="Chromosome"/>
</dbReference>
<dbReference type="InterPro" id="IPR016174">
    <property type="entry name" value="Di-haem_cyt_TM"/>
</dbReference>
<keyword evidence="2" id="KW-1003">Cell membrane</keyword>
<organism evidence="8 9">
    <name type="scientific">Congregibacter brevis</name>
    <dbReference type="NCBI Taxonomy" id="3081201"/>
    <lineage>
        <taxon>Bacteria</taxon>
        <taxon>Pseudomonadati</taxon>
        <taxon>Pseudomonadota</taxon>
        <taxon>Gammaproteobacteria</taxon>
        <taxon>Cellvibrionales</taxon>
        <taxon>Halieaceae</taxon>
        <taxon>Congregibacter</taxon>
    </lineage>
</organism>
<sequence length="239" mass="26622">MPTIRTQNDENNTSPDLALQKQHPLWDLPVRLIHWLILLLLPASWWTAEEGYQEVHQWLGLTLLLAVLTRLCWGIVGSPQSRFRDFVRGPKDVLAHFRGGPSTTPGHNPAGGWSALLLWILLLAQALTGTVNTDDVLYTGPFYYVFDAGISDALAAYHEIIFNVLLGFIALHVASVLYYERVRKERLLKPMVIGKTEGRVGTGPAQPAYKALIIAILLAGMLFALLELAPAPPVSDYYW</sequence>
<name>A0ABZ0IBJ0_9GAMM</name>
<evidence type="ECO:0000256" key="1">
    <source>
        <dbReference type="ARBA" id="ARBA00004651"/>
    </source>
</evidence>
<feature type="transmembrane region" description="Helical" evidence="6">
    <location>
        <begin position="110"/>
        <end position="128"/>
    </location>
</feature>
<dbReference type="InterPro" id="IPR051542">
    <property type="entry name" value="Hydrogenase_cytochrome"/>
</dbReference>
<evidence type="ECO:0000256" key="4">
    <source>
        <dbReference type="ARBA" id="ARBA00022989"/>
    </source>
</evidence>
<keyword evidence="4 6" id="KW-1133">Transmembrane helix</keyword>
<gene>
    <name evidence="8" type="ORF">R0137_12635</name>
</gene>
<comment type="subcellular location">
    <subcellularLocation>
        <location evidence="1">Cell membrane</location>
        <topology evidence="1">Multi-pass membrane protein</topology>
    </subcellularLocation>
</comment>
<evidence type="ECO:0000256" key="3">
    <source>
        <dbReference type="ARBA" id="ARBA00022692"/>
    </source>
</evidence>
<dbReference type="Gene3D" id="1.20.950.20">
    <property type="entry name" value="Transmembrane di-heme cytochromes, Chain C"/>
    <property type="match status" value="1"/>
</dbReference>
<evidence type="ECO:0000259" key="7">
    <source>
        <dbReference type="Pfam" id="PF01292"/>
    </source>
</evidence>
<feature type="transmembrane region" description="Helical" evidence="6">
    <location>
        <begin position="28"/>
        <end position="46"/>
    </location>
</feature>
<dbReference type="EMBL" id="CP136865">
    <property type="protein sequence ID" value="WOJ96083.1"/>
    <property type="molecule type" value="Genomic_DNA"/>
</dbReference>
<reference evidence="8 9" key="1">
    <citation type="submission" date="2023-10" db="EMBL/GenBank/DDBJ databases">
        <title>Two novel species belonging to the OM43/NOR5 clade.</title>
        <authorList>
            <person name="Park M."/>
        </authorList>
    </citation>
    <scope>NUCLEOTIDE SEQUENCE [LARGE SCALE GENOMIC DNA]</scope>
    <source>
        <strain evidence="8 9">IMCC45268</strain>
    </source>
</reference>
<dbReference type="SUPFAM" id="SSF81342">
    <property type="entry name" value="Transmembrane di-heme cytochromes"/>
    <property type="match status" value="1"/>
</dbReference>
<accession>A0ABZ0IBJ0</accession>
<dbReference type="RefSeq" id="WP_407326773.1">
    <property type="nucleotide sequence ID" value="NZ_CP136865.1"/>
</dbReference>
<evidence type="ECO:0000256" key="6">
    <source>
        <dbReference type="SAM" id="Phobius"/>
    </source>
</evidence>
<evidence type="ECO:0000313" key="9">
    <source>
        <dbReference type="Proteomes" id="UP001626549"/>
    </source>
</evidence>